<proteinExistence type="predicted"/>
<keyword evidence="2" id="KW-0808">Transferase</keyword>
<dbReference type="InterPro" id="IPR032567">
    <property type="entry name" value="RTL1-rel"/>
</dbReference>
<gene>
    <name evidence="2" type="ORF">Tco_0936714</name>
</gene>
<feature type="compositionally biased region" description="Low complexity" evidence="1">
    <location>
        <begin position="92"/>
        <end position="112"/>
    </location>
</feature>
<dbReference type="Pfam" id="PF08284">
    <property type="entry name" value="RVP_2"/>
    <property type="match status" value="1"/>
</dbReference>
<organism evidence="2 3">
    <name type="scientific">Tanacetum coccineum</name>
    <dbReference type="NCBI Taxonomy" id="301880"/>
    <lineage>
        <taxon>Eukaryota</taxon>
        <taxon>Viridiplantae</taxon>
        <taxon>Streptophyta</taxon>
        <taxon>Embryophyta</taxon>
        <taxon>Tracheophyta</taxon>
        <taxon>Spermatophyta</taxon>
        <taxon>Magnoliopsida</taxon>
        <taxon>eudicotyledons</taxon>
        <taxon>Gunneridae</taxon>
        <taxon>Pentapetalae</taxon>
        <taxon>asterids</taxon>
        <taxon>campanulids</taxon>
        <taxon>Asterales</taxon>
        <taxon>Asteraceae</taxon>
        <taxon>Asteroideae</taxon>
        <taxon>Anthemideae</taxon>
        <taxon>Anthemidinae</taxon>
        <taxon>Tanacetum</taxon>
    </lineage>
</organism>
<feature type="region of interest" description="Disordered" evidence="1">
    <location>
        <begin position="92"/>
        <end position="128"/>
    </location>
</feature>
<evidence type="ECO:0000313" key="3">
    <source>
        <dbReference type="Proteomes" id="UP001151760"/>
    </source>
</evidence>
<name>A0ABQ5DJ68_9ASTR</name>
<dbReference type="InterPro" id="IPR021109">
    <property type="entry name" value="Peptidase_aspartic_dom_sf"/>
</dbReference>
<reference evidence="2" key="1">
    <citation type="journal article" date="2022" name="Int. J. Mol. Sci.">
        <title>Draft Genome of Tanacetum Coccineum: Genomic Comparison of Closely Related Tanacetum-Family Plants.</title>
        <authorList>
            <person name="Yamashiro T."/>
            <person name="Shiraishi A."/>
            <person name="Nakayama K."/>
            <person name="Satake H."/>
        </authorList>
    </citation>
    <scope>NUCLEOTIDE SEQUENCE</scope>
</reference>
<dbReference type="Gene3D" id="2.40.70.10">
    <property type="entry name" value="Acid Proteases"/>
    <property type="match status" value="1"/>
</dbReference>
<dbReference type="PANTHER" id="PTHR15503:SF45">
    <property type="entry name" value="RNA-DIRECTED DNA POLYMERASE HOMOLOG"/>
    <property type="match status" value="1"/>
</dbReference>
<keyword evidence="3" id="KW-1185">Reference proteome</keyword>
<reference evidence="2" key="2">
    <citation type="submission" date="2022-01" db="EMBL/GenBank/DDBJ databases">
        <authorList>
            <person name="Yamashiro T."/>
            <person name="Shiraishi A."/>
            <person name="Satake H."/>
            <person name="Nakayama K."/>
        </authorList>
    </citation>
    <scope>NUCLEOTIDE SEQUENCE</scope>
</reference>
<keyword evidence="2" id="KW-0548">Nucleotidyltransferase</keyword>
<dbReference type="Proteomes" id="UP001151760">
    <property type="component" value="Unassembled WGS sequence"/>
</dbReference>
<sequence>MAEMIYSLRLENLKVHAMLDIKRDRVNNLRLHMSLSQEEFRQIRRDRDDTQGRLRRTMTITRSGMTPESIEELINRCVEEALAAYEAAHGATALETKNQSQNDSDGDSRNGNGRNGNDGNGNGRNENLYENVRGDRHVGLIRWFEKMETMFHISNCPEKSQVKYATCTLLDGALTWNEIQKIETELWNLTVKNNDLIAYTLRFQELTMMRTKMVPEEEDRVEKFIGCLPDNIQGNVIAAEPTRLKDAVRIANNLMDQKLKGYAVRNAENKRRLNNHYGNNCGQQPPHKRQNTGGQNVARAYMAGNNEKNGYEGTLSFCNKWIAGHYQKDYPKVKNQNCGNIARVPDAIGKAYVLGGGDANPGSNTVTDVSYAIELADGRTLETNTMLRGYTLGLLGHPFNIDLMPIDLGSFDVIIGMDWLAKNHAVIVCDEKIVCIPYGNEILIIQRDKSDKEWKSTLTIISCVKAQKYMEKGCQLFLAQVTVKENKDESKEKRLKDVPTVWDFWKFFQKTYLDYHSHDKSNFRLT</sequence>
<comment type="caution">
    <text evidence="2">The sequence shown here is derived from an EMBL/GenBank/DDBJ whole genome shotgun (WGS) entry which is preliminary data.</text>
</comment>
<protein>
    <submittedName>
        <fullName evidence="2">Reverse transcriptase domain-containing protein</fullName>
    </submittedName>
</protein>
<dbReference type="GO" id="GO:0003964">
    <property type="term" value="F:RNA-directed DNA polymerase activity"/>
    <property type="evidence" value="ECO:0007669"/>
    <property type="project" value="UniProtKB-KW"/>
</dbReference>
<dbReference type="PANTHER" id="PTHR15503">
    <property type="entry name" value="LDOC1 RELATED"/>
    <property type="match status" value="1"/>
</dbReference>
<dbReference type="EMBL" id="BQNB010015175">
    <property type="protein sequence ID" value="GJT36849.1"/>
    <property type="molecule type" value="Genomic_DNA"/>
</dbReference>
<feature type="compositionally biased region" description="Gly residues" evidence="1">
    <location>
        <begin position="113"/>
        <end position="122"/>
    </location>
</feature>
<evidence type="ECO:0000313" key="2">
    <source>
        <dbReference type="EMBL" id="GJT36849.1"/>
    </source>
</evidence>
<keyword evidence="2" id="KW-0695">RNA-directed DNA polymerase</keyword>
<accession>A0ABQ5DJ68</accession>
<evidence type="ECO:0000256" key="1">
    <source>
        <dbReference type="SAM" id="MobiDB-lite"/>
    </source>
</evidence>
<dbReference type="CDD" id="cd00303">
    <property type="entry name" value="retropepsin_like"/>
    <property type="match status" value="1"/>
</dbReference>